<feature type="domain" description="HTH araC/xylS-type" evidence="4">
    <location>
        <begin position="175"/>
        <end position="277"/>
    </location>
</feature>
<name>W0RSK1_9BACT</name>
<dbReference type="Proteomes" id="UP000019151">
    <property type="component" value="Plasmid 2"/>
</dbReference>
<keyword evidence="3" id="KW-0804">Transcription</keyword>
<sequence length="294" mass="31184">MLTSDRLAMPHGRLLFRGDLVTVRETTVVERCATRHQVVFSRSQPHACGIQRMRLGPPSPAVDPTRVLLLNAGDAPRRADHATGHVVIGLAPGAFGGERAARPFAHAQATVGPRVLLALHVLRAALARPLADVHAPAVDDAALALVAQVLAVPAHRAAPPVPNDAAALGRLRRRRDLVTTARDTLARAPGRAHHLADVAAALDISPSHLAHVFTAEVGMPLHRYLLHLRLAVALERLADGEPQLSAVALDLGFATHSHFSAAFRRWCGVTPAAARAMLATGRALADVMPRRAAS</sequence>
<dbReference type="PANTHER" id="PTHR46796">
    <property type="entry name" value="HTH-TYPE TRANSCRIPTIONAL ACTIVATOR RHAS-RELATED"/>
    <property type="match status" value="1"/>
</dbReference>
<dbReference type="InParanoid" id="W0RSK1"/>
<dbReference type="EMBL" id="CP007130">
    <property type="protein sequence ID" value="AHG93671.1"/>
    <property type="molecule type" value="Genomic_DNA"/>
</dbReference>
<dbReference type="GO" id="GO:0003700">
    <property type="term" value="F:DNA-binding transcription factor activity"/>
    <property type="evidence" value="ECO:0007669"/>
    <property type="project" value="InterPro"/>
</dbReference>
<evidence type="ECO:0000256" key="1">
    <source>
        <dbReference type="ARBA" id="ARBA00023015"/>
    </source>
</evidence>
<dbReference type="SUPFAM" id="SSF46689">
    <property type="entry name" value="Homeodomain-like"/>
    <property type="match status" value="2"/>
</dbReference>
<reference evidence="5 6" key="1">
    <citation type="journal article" date="2014" name="Genome Announc.">
        <title>Genome Sequence and Methylome of Soil Bacterium Gemmatirosa kalamazoonensis KBS708T, a Member of the Rarely Cultivated Gemmatimonadetes Phylum.</title>
        <authorList>
            <person name="Debruyn J.M."/>
            <person name="Radosevich M."/>
            <person name="Wommack K.E."/>
            <person name="Polson S.W."/>
            <person name="Hauser L.J."/>
            <person name="Fawaz M.N."/>
            <person name="Korlach J."/>
            <person name="Tsai Y.C."/>
        </authorList>
    </citation>
    <scope>NUCLEOTIDE SEQUENCE [LARGE SCALE GENOMIC DNA]</scope>
    <source>
        <strain evidence="5 6">KBS708</strain>
        <plasmid evidence="6">Plasmid 2</plasmid>
    </source>
</reference>
<dbReference type="Pfam" id="PF12833">
    <property type="entry name" value="HTH_18"/>
    <property type="match status" value="1"/>
</dbReference>
<organism evidence="5 6">
    <name type="scientific">Gemmatirosa kalamazoonensis</name>
    <dbReference type="NCBI Taxonomy" id="861299"/>
    <lineage>
        <taxon>Bacteria</taxon>
        <taxon>Pseudomonadati</taxon>
        <taxon>Gemmatimonadota</taxon>
        <taxon>Gemmatimonadia</taxon>
        <taxon>Gemmatimonadales</taxon>
        <taxon>Gemmatimonadaceae</taxon>
        <taxon>Gemmatirosa</taxon>
    </lineage>
</organism>
<dbReference type="eggNOG" id="COG2207">
    <property type="taxonomic scope" value="Bacteria"/>
</dbReference>
<dbReference type="InterPro" id="IPR018060">
    <property type="entry name" value="HTH_AraC"/>
</dbReference>
<geneLocation type="plasmid" evidence="5 6">
    <name>2</name>
</geneLocation>
<evidence type="ECO:0000256" key="2">
    <source>
        <dbReference type="ARBA" id="ARBA00023125"/>
    </source>
</evidence>
<keyword evidence="6" id="KW-1185">Reference proteome</keyword>
<dbReference type="RefSeq" id="WP_025414965.1">
    <property type="nucleotide sequence ID" value="NZ_CP007130.1"/>
</dbReference>
<dbReference type="HOGENOM" id="CLU_1007642_0_0_0"/>
<keyword evidence="5" id="KW-0614">Plasmid</keyword>
<dbReference type="PROSITE" id="PS01124">
    <property type="entry name" value="HTH_ARAC_FAMILY_2"/>
    <property type="match status" value="1"/>
</dbReference>
<dbReference type="PROSITE" id="PS00041">
    <property type="entry name" value="HTH_ARAC_FAMILY_1"/>
    <property type="match status" value="1"/>
</dbReference>
<evidence type="ECO:0000259" key="4">
    <source>
        <dbReference type="PROSITE" id="PS01124"/>
    </source>
</evidence>
<dbReference type="InterPro" id="IPR018062">
    <property type="entry name" value="HTH_AraC-typ_CS"/>
</dbReference>
<evidence type="ECO:0000313" key="6">
    <source>
        <dbReference type="Proteomes" id="UP000019151"/>
    </source>
</evidence>
<evidence type="ECO:0000313" key="5">
    <source>
        <dbReference type="EMBL" id="AHG93671.1"/>
    </source>
</evidence>
<keyword evidence="2" id="KW-0238">DNA-binding</keyword>
<dbReference type="InterPro" id="IPR009057">
    <property type="entry name" value="Homeodomain-like_sf"/>
</dbReference>
<keyword evidence="1" id="KW-0805">Transcription regulation</keyword>
<evidence type="ECO:0000256" key="3">
    <source>
        <dbReference type="ARBA" id="ARBA00023163"/>
    </source>
</evidence>
<dbReference type="GO" id="GO:0043565">
    <property type="term" value="F:sequence-specific DNA binding"/>
    <property type="evidence" value="ECO:0007669"/>
    <property type="project" value="InterPro"/>
</dbReference>
<dbReference type="InterPro" id="IPR050204">
    <property type="entry name" value="AraC_XylS_family_regulators"/>
</dbReference>
<dbReference type="SMART" id="SM00342">
    <property type="entry name" value="HTH_ARAC"/>
    <property type="match status" value="1"/>
</dbReference>
<dbReference type="AlphaFoldDB" id="W0RSK1"/>
<gene>
    <name evidence="5" type="ORF">J421_6136</name>
</gene>
<dbReference type="Gene3D" id="1.10.10.60">
    <property type="entry name" value="Homeodomain-like"/>
    <property type="match status" value="1"/>
</dbReference>
<accession>W0RSK1</accession>
<proteinExistence type="predicted"/>
<dbReference type="KEGG" id="gba:J421_6136"/>
<dbReference type="OrthoDB" id="3631840at2"/>
<protein>
    <submittedName>
        <fullName evidence="5">Helix-turn-helix, AraC domain-containing protein</fullName>
    </submittedName>
</protein>